<dbReference type="GO" id="GO:0051082">
    <property type="term" value="F:unfolded protein binding"/>
    <property type="evidence" value="ECO:0007669"/>
    <property type="project" value="TreeGrafter"/>
</dbReference>
<dbReference type="AlphaFoldDB" id="A0A6J5UGQ7"/>
<dbReference type="InterPro" id="IPR009719">
    <property type="entry name" value="GIP1_N"/>
</dbReference>
<dbReference type="InterPro" id="IPR009060">
    <property type="entry name" value="UBA-like_sf"/>
</dbReference>
<accession>A0A6J5UGQ7</accession>
<sequence length="495" mass="56250">MGEKQRWIGHYSSSHKILLVGEGDFSFSACLARAFRSATKMVATTLESEDTLLKEHWSSEAHVDELQRRGCLVLHEVDVYDMDQHPTLMFMKFDIIVFNFPHAGHDYWLCERNNELIRRHRGLLEAFFRSASGMLGEGGEIHVSHRDDYPYDKWKLKELAKKAGLVLKEKVWFEKSDYPGYHQKRGGGIQSNKTFPLKECYTFKFSLKHETSVLDSEEATSKLQRKLEELHLPQHKTLIRPNHIHVPESEGTNFKIGAADFVSGPETDKSSHIMSGCGFRVSISNSVRKTIQDIKEITGNHSEEEIYAMLKRCYMDPNETAQKLLYQDPFHEVKGKRDKRKENLNNIESAESPWRPGMQGREGESGWVNFLPRYMSHDAGDGGNSAPRVAPSLPISRKTKNKQRSLVTSSRPIIVDGPTNVADGWSPVVLPSHLSGWDLCTSADGWSDVRPSHLSNGWSDVHPSHLSDEWYDVHPSHLSDGWSDVHAPPLPTGWE</sequence>
<dbReference type="PANTHER" id="PTHR46775:SF1">
    <property type="entry name" value="FLOCCULATION PROTEIN (DUF1296)"/>
    <property type="match status" value="1"/>
</dbReference>
<dbReference type="InterPro" id="IPR029063">
    <property type="entry name" value="SAM-dependent_MTases_sf"/>
</dbReference>
<evidence type="ECO:0000259" key="2">
    <source>
        <dbReference type="Pfam" id="PF06972"/>
    </source>
</evidence>
<dbReference type="GO" id="GO:0070042">
    <property type="term" value="F:rRNA (uridine-N3-)-methyltransferase activity"/>
    <property type="evidence" value="ECO:0007669"/>
    <property type="project" value="InterPro"/>
</dbReference>
<evidence type="ECO:0000313" key="5">
    <source>
        <dbReference type="Proteomes" id="UP000507222"/>
    </source>
</evidence>
<gene>
    <name evidence="4" type="ORF">CURHAP_LOCUS23131</name>
</gene>
<dbReference type="SUPFAM" id="SSF46934">
    <property type="entry name" value="UBA-like"/>
    <property type="match status" value="1"/>
</dbReference>
<feature type="region of interest" description="Disordered" evidence="1">
    <location>
        <begin position="378"/>
        <end position="407"/>
    </location>
</feature>
<dbReference type="EMBL" id="CAEKDK010000003">
    <property type="protein sequence ID" value="CAB4274574.1"/>
    <property type="molecule type" value="Genomic_DNA"/>
</dbReference>
<proteinExistence type="predicted"/>
<organism evidence="4 5">
    <name type="scientific">Prunus armeniaca</name>
    <name type="common">Apricot</name>
    <name type="synonym">Armeniaca vulgaris</name>
    <dbReference type="NCBI Taxonomy" id="36596"/>
    <lineage>
        <taxon>Eukaryota</taxon>
        <taxon>Viridiplantae</taxon>
        <taxon>Streptophyta</taxon>
        <taxon>Embryophyta</taxon>
        <taxon>Tracheophyta</taxon>
        <taxon>Spermatophyta</taxon>
        <taxon>Magnoliopsida</taxon>
        <taxon>eudicotyledons</taxon>
        <taxon>Gunneridae</taxon>
        <taxon>Pentapetalae</taxon>
        <taxon>rosids</taxon>
        <taxon>fabids</taxon>
        <taxon>Rosales</taxon>
        <taxon>Rosaceae</taxon>
        <taxon>Amygdaloideae</taxon>
        <taxon>Amygdaleae</taxon>
        <taxon>Prunus</taxon>
    </lineage>
</organism>
<dbReference type="Proteomes" id="UP000507222">
    <property type="component" value="Unassembled WGS sequence"/>
</dbReference>
<evidence type="ECO:0000259" key="3">
    <source>
        <dbReference type="Pfam" id="PF10354"/>
    </source>
</evidence>
<dbReference type="Pfam" id="PF10354">
    <property type="entry name" value="BMT5-like"/>
    <property type="match status" value="1"/>
</dbReference>
<dbReference type="GO" id="GO:0070475">
    <property type="term" value="P:rRNA base methylation"/>
    <property type="evidence" value="ECO:0007669"/>
    <property type="project" value="InterPro"/>
</dbReference>
<dbReference type="PANTHER" id="PTHR46775">
    <property type="entry name" value="FLOCCULATION PROTEIN (DUF1296)"/>
    <property type="match status" value="1"/>
</dbReference>
<feature type="domain" description="GBF-interacting protein 1 N-terminal" evidence="2">
    <location>
        <begin position="283"/>
        <end position="342"/>
    </location>
</feature>
<evidence type="ECO:0000256" key="1">
    <source>
        <dbReference type="SAM" id="MobiDB-lite"/>
    </source>
</evidence>
<dbReference type="SUPFAM" id="SSF53335">
    <property type="entry name" value="S-adenosyl-L-methionine-dependent methyltransferases"/>
    <property type="match status" value="1"/>
</dbReference>
<feature type="region of interest" description="Disordered" evidence="1">
    <location>
        <begin position="336"/>
        <end position="361"/>
    </location>
</feature>
<dbReference type="Pfam" id="PF06972">
    <property type="entry name" value="GIP1_N"/>
    <property type="match status" value="1"/>
</dbReference>
<name>A0A6J5UGQ7_PRUAR</name>
<evidence type="ECO:0000313" key="4">
    <source>
        <dbReference type="EMBL" id="CAB4274574.1"/>
    </source>
</evidence>
<evidence type="ECO:0008006" key="6">
    <source>
        <dbReference type="Google" id="ProtNLM"/>
    </source>
</evidence>
<reference evidence="4 5" key="1">
    <citation type="submission" date="2020-05" db="EMBL/GenBank/DDBJ databases">
        <authorList>
            <person name="Campoy J."/>
            <person name="Schneeberger K."/>
            <person name="Spophaly S."/>
        </authorList>
    </citation>
    <scope>NUCLEOTIDE SEQUENCE [LARGE SCALE GENOMIC DNA]</scope>
    <source>
        <strain evidence="4">PruArmRojPasFocal</strain>
    </source>
</reference>
<dbReference type="FunFam" id="3.40.50.150:FF:000440">
    <property type="entry name" value="Os09g0479300 protein"/>
    <property type="match status" value="1"/>
</dbReference>
<feature type="domain" description="25S rRNA (uridine-N(3))-methyltransferase BMT5-like" evidence="3">
    <location>
        <begin position="18"/>
        <end position="185"/>
    </location>
</feature>
<dbReference type="InterPro" id="IPR044277">
    <property type="entry name" value="GIP1"/>
</dbReference>
<protein>
    <recommendedName>
        <fullName evidence="6">25S rRNA (uridine-N(3))-methyltransferase BMT5-like domain-containing protein</fullName>
    </recommendedName>
</protein>
<dbReference type="InterPro" id="IPR019446">
    <property type="entry name" value="BMT5-like"/>
</dbReference>